<evidence type="ECO:0000256" key="2">
    <source>
        <dbReference type="SAM" id="Phobius"/>
    </source>
</evidence>
<gene>
    <name evidence="3" type="ORF">Vqi01_40490</name>
</gene>
<evidence type="ECO:0000313" key="3">
    <source>
        <dbReference type="EMBL" id="GIJ28887.1"/>
    </source>
</evidence>
<keyword evidence="4" id="KW-1185">Reference proteome</keyword>
<name>A0ABQ4JHD3_9ACTN</name>
<feature type="transmembrane region" description="Helical" evidence="2">
    <location>
        <begin position="44"/>
        <end position="65"/>
    </location>
</feature>
<evidence type="ECO:0000256" key="1">
    <source>
        <dbReference type="SAM" id="MobiDB-lite"/>
    </source>
</evidence>
<sequence>MPQPPHSGDGHHPTPVPTQPSPYGQPLQPTGSVTTPAKPSRKPIIVAVLAAVAVLAVGAIGYAVWDGFIREDPGVAACKAMADGKQADGSAKTSDDDKLTEAEYREVRKVFEDSRHDKIREHGTALMDIVWQVDQLPEDQEFGALAFLAPMGTHISGLQTACADQGVIVNLSQD</sequence>
<keyword evidence="2" id="KW-1133">Transmembrane helix</keyword>
<keyword evidence="2" id="KW-0812">Transmembrane</keyword>
<dbReference type="EMBL" id="BOPC01000056">
    <property type="protein sequence ID" value="GIJ28887.1"/>
    <property type="molecule type" value="Genomic_DNA"/>
</dbReference>
<comment type="caution">
    <text evidence="3">The sequence shown here is derived from an EMBL/GenBank/DDBJ whole genome shotgun (WGS) entry which is preliminary data.</text>
</comment>
<keyword evidence="2" id="KW-0472">Membrane</keyword>
<evidence type="ECO:0000313" key="4">
    <source>
        <dbReference type="Proteomes" id="UP000653076"/>
    </source>
</evidence>
<accession>A0ABQ4JHD3</accession>
<proteinExistence type="predicted"/>
<organism evidence="3 4">
    <name type="scientific">Micromonospora qiuiae</name>
    <dbReference type="NCBI Taxonomy" id="502268"/>
    <lineage>
        <taxon>Bacteria</taxon>
        <taxon>Bacillati</taxon>
        <taxon>Actinomycetota</taxon>
        <taxon>Actinomycetes</taxon>
        <taxon>Micromonosporales</taxon>
        <taxon>Micromonosporaceae</taxon>
        <taxon>Micromonospora</taxon>
    </lineage>
</organism>
<feature type="region of interest" description="Disordered" evidence="1">
    <location>
        <begin position="1"/>
        <end position="38"/>
    </location>
</feature>
<feature type="compositionally biased region" description="Polar residues" evidence="1">
    <location>
        <begin position="27"/>
        <end position="37"/>
    </location>
</feature>
<protein>
    <submittedName>
        <fullName evidence="3">Uncharacterized protein</fullName>
    </submittedName>
</protein>
<reference evidence="3 4" key="1">
    <citation type="submission" date="2021-01" db="EMBL/GenBank/DDBJ databases">
        <title>Whole genome shotgun sequence of Verrucosispora qiuiae NBRC 106684.</title>
        <authorList>
            <person name="Komaki H."/>
            <person name="Tamura T."/>
        </authorList>
    </citation>
    <scope>NUCLEOTIDE SEQUENCE [LARGE SCALE GENOMIC DNA]</scope>
    <source>
        <strain evidence="3 4">NBRC 106684</strain>
    </source>
</reference>
<dbReference type="Proteomes" id="UP000653076">
    <property type="component" value="Unassembled WGS sequence"/>
</dbReference>